<dbReference type="RefSeq" id="XP_024345320.1">
    <property type="nucleotide sequence ID" value="XM_024500267.1"/>
</dbReference>
<organism evidence="2 3">
    <name type="scientific">Echinococcus granulosus</name>
    <name type="common">Hydatid tapeworm</name>
    <dbReference type="NCBI Taxonomy" id="6210"/>
    <lineage>
        <taxon>Eukaryota</taxon>
        <taxon>Metazoa</taxon>
        <taxon>Spiralia</taxon>
        <taxon>Lophotrochozoa</taxon>
        <taxon>Platyhelminthes</taxon>
        <taxon>Cestoda</taxon>
        <taxon>Eucestoda</taxon>
        <taxon>Cyclophyllidea</taxon>
        <taxon>Taeniidae</taxon>
        <taxon>Echinococcus</taxon>
        <taxon>Echinococcus granulosus group</taxon>
    </lineage>
</organism>
<dbReference type="AlphaFoldDB" id="W6UKV3"/>
<keyword evidence="3" id="KW-1185">Reference proteome</keyword>
<feature type="region of interest" description="Disordered" evidence="1">
    <location>
        <begin position="1"/>
        <end position="28"/>
    </location>
</feature>
<evidence type="ECO:0000313" key="2">
    <source>
        <dbReference type="EMBL" id="EUB54124.1"/>
    </source>
</evidence>
<gene>
    <name evidence="2" type="ORF">EGR_11018</name>
</gene>
<reference evidence="2 3" key="1">
    <citation type="journal article" date="2013" name="Nat. Genet.">
        <title>The genome of the hydatid tapeworm Echinococcus granulosus.</title>
        <authorList>
            <person name="Zheng H."/>
            <person name="Zhang W."/>
            <person name="Zhang L."/>
            <person name="Zhang Z."/>
            <person name="Li J."/>
            <person name="Lu G."/>
            <person name="Zhu Y."/>
            <person name="Wang Y."/>
            <person name="Huang Y."/>
            <person name="Liu J."/>
            <person name="Kang H."/>
            <person name="Chen J."/>
            <person name="Wang L."/>
            <person name="Chen A."/>
            <person name="Yu S."/>
            <person name="Gao Z."/>
            <person name="Jin L."/>
            <person name="Gu W."/>
            <person name="Wang Z."/>
            <person name="Zhao L."/>
            <person name="Shi B."/>
            <person name="Wen H."/>
            <person name="Lin R."/>
            <person name="Jones M.K."/>
            <person name="Brejova B."/>
            <person name="Vinar T."/>
            <person name="Zhao G."/>
            <person name="McManus D.P."/>
            <person name="Chen Z."/>
            <person name="Zhou Y."/>
            <person name="Wang S."/>
        </authorList>
    </citation>
    <scope>NUCLEOTIDE SEQUENCE [LARGE SCALE GENOMIC DNA]</scope>
</reference>
<dbReference type="GeneID" id="36346733"/>
<evidence type="ECO:0000313" key="3">
    <source>
        <dbReference type="Proteomes" id="UP000019149"/>
    </source>
</evidence>
<proteinExistence type="predicted"/>
<comment type="caution">
    <text evidence="2">The sequence shown here is derived from an EMBL/GenBank/DDBJ whole genome shotgun (WGS) entry which is preliminary data.</text>
</comment>
<evidence type="ECO:0000256" key="1">
    <source>
        <dbReference type="SAM" id="MobiDB-lite"/>
    </source>
</evidence>
<name>W6UKV3_ECHGR</name>
<dbReference type="Proteomes" id="UP000019149">
    <property type="component" value="Unassembled WGS sequence"/>
</dbReference>
<sequence length="96" mass="10999">MGWTSITSKDKIYSTQRKPNHCTTPTTLSGQNISAYRVENDKRRTSHTCCSTQRPPAFKYQHRRRKNQLSDAAEAETTPDAELGKYYTTLIQFAVN</sequence>
<dbReference type="EMBL" id="APAU02000331">
    <property type="protein sequence ID" value="EUB54124.1"/>
    <property type="molecule type" value="Genomic_DNA"/>
</dbReference>
<dbReference type="CTD" id="36346733"/>
<accession>W6UKV3</accession>
<dbReference type="KEGG" id="egl:EGR_11018"/>
<feature type="region of interest" description="Disordered" evidence="1">
    <location>
        <begin position="44"/>
        <end position="77"/>
    </location>
</feature>
<protein>
    <submittedName>
        <fullName evidence="2">Uncharacterized protein</fullName>
    </submittedName>
</protein>